<dbReference type="InterPro" id="IPR007757">
    <property type="entry name" value="MT-A70-like"/>
</dbReference>
<evidence type="ECO:0000256" key="2">
    <source>
        <dbReference type="ARBA" id="ARBA00022679"/>
    </source>
</evidence>
<keyword evidence="1 5" id="KW-0489">Methyltransferase</keyword>
<dbReference type="SUPFAM" id="SSF53335">
    <property type="entry name" value="S-adenosyl-L-methionine-dependent methyltransferases"/>
    <property type="match status" value="1"/>
</dbReference>
<comment type="similarity">
    <text evidence="4">Belongs to the MT-A70-like family.</text>
</comment>
<keyword evidence="6" id="KW-1185">Reference proteome</keyword>
<dbReference type="Proteomes" id="UP000240481">
    <property type="component" value="Unassembled WGS sequence"/>
</dbReference>
<dbReference type="OrthoDB" id="6258822at2"/>
<proteinExistence type="inferred from homology"/>
<evidence type="ECO:0000256" key="1">
    <source>
        <dbReference type="ARBA" id="ARBA00022603"/>
    </source>
</evidence>
<dbReference type="AlphaFoldDB" id="A0A0J8V6B7"/>
<dbReference type="PROSITE" id="PS51143">
    <property type="entry name" value="MT_A70"/>
    <property type="match status" value="1"/>
</dbReference>
<dbReference type="PROSITE" id="PS00092">
    <property type="entry name" value="N6_MTASE"/>
    <property type="match status" value="1"/>
</dbReference>
<dbReference type="PANTHER" id="PTHR12829">
    <property type="entry name" value="N6-ADENOSINE-METHYLTRANSFERASE"/>
    <property type="match status" value="1"/>
</dbReference>
<dbReference type="GO" id="GO:0003676">
    <property type="term" value="F:nucleic acid binding"/>
    <property type="evidence" value="ECO:0007669"/>
    <property type="project" value="InterPro"/>
</dbReference>
<dbReference type="GO" id="GO:0032259">
    <property type="term" value="P:methylation"/>
    <property type="evidence" value="ECO:0007669"/>
    <property type="project" value="UniProtKB-KW"/>
</dbReference>
<dbReference type="GO" id="GO:0008168">
    <property type="term" value="F:methyltransferase activity"/>
    <property type="evidence" value="ECO:0007669"/>
    <property type="project" value="UniProtKB-KW"/>
</dbReference>
<dbReference type="EMBL" id="PYLZ01000005">
    <property type="protein sequence ID" value="PSW24548.1"/>
    <property type="molecule type" value="Genomic_DNA"/>
</dbReference>
<reference evidence="5 6" key="1">
    <citation type="submission" date="2018-01" db="EMBL/GenBank/DDBJ databases">
        <title>Whole genome sequencing of Histamine producing bacteria.</title>
        <authorList>
            <person name="Butler K."/>
        </authorList>
    </citation>
    <scope>NUCLEOTIDE SEQUENCE [LARGE SCALE GENOMIC DNA]</scope>
    <source>
        <strain evidence="5 6">DSM 24669</strain>
    </source>
</reference>
<keyword evidence="3" id="KW-0949">S-adenosyl-L-methionine</keyword>
<evidence type="ECO:0000256" key="4">
    <source>
        <dbReference type="PROSITE-ProRule" id="PRU00489"/>
    </source>
</evidence>
<keyword evidence="2" id="KW-0808">Transferase</keyword>
<evidence type="ECO:0000313" key="5">
    <source>
        <dbReference type="EMBL" id="PSW24548.1"/>
    </source>
</evidence>
<sequence length="205" mass="23126">MEKFDVIYCDPPWQFNSKKTGGSMKSGASQLYDTMTLEELKEMPVGELAADNCMLIMWWVGAMGKEAFELAEAWGFEVRNMNGIVWIKQTVLGNPFFGMGYYTRAGSESCLIAIKGTVKPLSRSVRAVFSSPVGGHSEKPSEVRDKIMELFGYKRKIELFHRGVSKGNWSVFGNQSYPSLILDEYGWREPHICELELQLEGIENG</sequence>
<evidence type="ECO:0000256" key="3">
    <source>
        <dbReference type="ARBA" id="ARBA00022691"/>
    </source>
</evidence>
<name>A0A0J8V6B7_9GAMM</name>
<organism evidence="5 6">
    <name type="scientific">Photobacterium swingsii</name>
    <dbReference type="NCBI Taxonomy" id="680026"/>
    <lineage>
        <taxon>Bacteria</taxon>
        <taxon>Pseudomonadati</taxon>
        <taxon>Pseudomonadota</taxon>
        <taxon>Gammaproteobacteria</taxon>
        <taxon>Vibrionales</taxon>
        <taxon>Vibrionaceae</taxon>
        <taxon>Photobacterium</taxon>
    </lineage>
</organism>
<dbReference type="InterPro" id="IPR002052">
    <property type="entry name" value="DNA_methylase_N6_adenine_CS"/>
</dbReference>
<gene>
    <name evidence="5" type="ORF">C9I94_10960</name>
</gene>
<dbReference type="RefSeq" id="WP_048900643.1">
    <property type="nucleotide sequence ID" value="NZ_AP024853.1"/>
</dbReference>
<comment type="caution">
    <text evidence="5">The sequence shown here is derived from an EMBL/GenBank/DDBJ whole genome shotgun (WGS) entry which is preliminary data.</text>
</comment>
<accession>A0A0J8V6B7</accession>
<dbReference type="InterPro" id="IPR029063">
    <property type="entry name" value="SAM-dependent_MTases_sf"/>
</dbReference>
<evidence type="ECO:0000313" key="6">
    <source>
        <dbReference type="Proteomes" id="UP000240481"/>
    </source>
</evidence>
<dbReference type="Pfam" id="PF05063">
    <property type="entry name" value="MT-A70"/>
    <property type="match status" value="1"/>
</dbReference>
<dbReference type="STRING" id="680026.AB733_21595"/>
<dbReference type="PANTHER" id="PTHR12829:SF7">
    <property type="entry name" value="N6-ADENOSINE-METHYLTRANSFERASE CATALYTIC SUBUNIT"/>
    <property type="match status" value="1"/>
</dbReference>
<protein>
    <submittedName>
        <fullName evidence="5">Adenine methylase</fullName>
    </submittedName>
</protein>